<dbReference type="STRING" id="431595.K3W7X1"/>
<evidence type="ECO:0000256" key="2">
    <source>
        <dbReference type="ARBA" id="ARBA00022803"/>
    </source>
</evidence>
<evidence type="ECO:0000313" key="6">
    <source>
        <dbReference type="Proteomes" id="UP000019132"/>
    </source>
</evidence>
<feature type="compositionally biased region" description="Polar residues" evidence="4">
    <location>
        <begin position="347"/>
        <end position="363"/>
    </location>
</feature>
<feature type="region of interest" description="Disordered" evidence="4">
    <location>
        <begin position="340"/>
        <end position="363"/>
    </location>
</feature>
<dbReference type="AlphaFoldDB" id="K3W7X1"/>
<dbReference type="eggNOG" id="KOG0543">
    <property type="taxonomic scope" value="Eukaryota"/>
</dbReference>
<sequence>MDMSAENPFADLMDKAVKLKGAQQAQLRTQFDSWPQYFQHSMFMQESVSSVRGFPFPERIQAAEAMKAKGNEHYGNNNFDEAVAEYEKALAVFKYIENKDPGWKKKGIEDKDLCLIDHKCDDKEDQKRLDALKVTCYLNLAVAKFKLKDFTTCIKACDDTLAIDSTNVKAYYRRAQALITPVSSGALEFDQAISDLEKAFAVDSSNKEVRKLLRELKEQRVKQKKLDKETFSGMFDRGELYKEDELSTTTEEPEDEFSREQKFKKEVDEAEALARTCESKGQVEHAKEIRGKIEQAKMSRNRRLKQVDFFNPTKEMIEDAKKNGIDLTDLNVQRMLHDLQEQERNKSSASGGSEPPENTNPSVQSIESILGSMTNAEIAQILSREGIDYHKITDRDQFMETARQVLLAKLDKPTDAPEKKSYFVTIFLMAAAWTILRLYTTGGLSFIYRLVTDSFDAASTDDESVFTDVDDLFGE</sequence>
<reference evidence="6" key="1">
    <citation type="journal article" date="2010" name="Genome Biol.">
        <title>Genome sequence of the necrotrophic plant pathogen Pythium ultimum reveals original pathogenicity mechanisms and effector repertoire.</title>
        <authorList>
            <person name="Levesque C.A."/>
            <person name="Brouwer H."/>
            <person name="Cano L."/>
            <person name="Hamilton J.P."/>
            <person name="Holt C."/>
            <person name="Huitema E."/>
            <person name="Raffaele S."/>
            <person name="Robideau G.P."/>
            <person name="Thines M."/>
            <person name="Win J."/>
            <person name="Zerillo M.M."/>
            <person name="Beakes G.W."/>
            <person name="Boore J.L."/>
            <person name="Busam D."/>
            <person name="Dumas B."/>
            <person name="Ferriera S."/>
            <person name="Fuerstenberg S.I."/>
            <person name="Gachon C.M."/>
            <person name="Gaulin E."/>
            <person name="Govers F."/>
            <person name="Grenville-Briggs L."/>
            <person name="Horner N."/>
            <person name="Hostetler J."/>
            <person name="Jiang R.H."/>
            <person name="Johnson J."/>
            <person name="Krajaejun T."/>
            <person name="Lin H."/>
            <person name="Meijer H.J."/>
            <person name="Moore B."/>
            <person name="Morris P."/>
            <person name="Phuntmart V."/>
            <person name="Puiu D."/>
            <person name="Shetty J."/>
            <person name="Stajich J.E."/>
            <person name="Tripathy S."/>
            <person name="Wawra S."/>
            <person name="van West P."/>
            <person name="Whitty B.R."/>
            <person name="Coutinho P.M."/>
            <person name="Henrissat B."/>
            <person name="Martin F."/>
            <person name="Thomas P.D."/>
            <person name="Tyler B.M."/>
            <person name="De Vries R.P."/>
            <person name="Kamoun S."/>
            <person name="Yandell M."/>
            <person name="Tisserat N."/>
            <person name="Buell C.R."/>
        </authorList>
    </citation>
    <scope>NUCLEOTIDE SEQUENCE</scope>
    <source>
        <strain evidence="6">DAOM:BR144</strain>
    </source>
</reference>
<organism evidence="5 6">
    <name type="scientific">Globisporangium ultimum (strain ATCC 200006 / CBS 805.95 / DAOM BR144)</name>
    <name type="common">Pythium ultimum</name>
    <dbReference type="NCBI Taxonomy" id="431595"/>
    <lineage>
        <taxon>Eukaryota</taxon>
        <taxon>Sar</taxon>
        <taxon>Stramenopiles</taxon>
        <taxon>Oomycota</taxon>
        <taxon>Peronosporomycetes</taxon>
        <taxon>Pythiales</taxon>
        <taxon>Pythiaceae</taxon>
        <taxon>Globisporangium</taxon>
    </lineage>
</organism>
<feature type="coiled-coil region" evidence="3">
    <location>
        <begin position="202"/>
        <end position="229"/>
    </location>
</feature>
<reference evidence="5" key="3">
    <citation type="submission" date="2015-02" db="UniProtKB">
        <authorList>
            <consortium name="EnsemblProtists"/>
        </authorList>
    </citation>
    <scope>IDENTIFICATION</scope>
    <source>
        <strain evidence="5">DAOM BR144</strain>
    </source>
</reference>
<proteinExistence type="predicted"/>
<dbReference type="PANTHER" id="PTHR11242">
    <property type="entry name" value="ARYL HYDROCARBON RECEPTOR INTERACTING PROTEIN RELATED"/>
    <property type="match status" value="1"/>
</dbReference>
<dbReference type="Proteomes" id="UP000019132">
    <property type="component" value="Unassembled WGS sequence"/>
</dbReference>
<evidence type="ECO:0000256" key="1">
    <source>
        <dbReference type="ARBA" id="ARBA00022737"/>
    </source>
</evidence>
<dbReference type="InterPro" id="IPR039663">
    <property type="entry name" value="AIP/AIPL1/TTC9"/>
</dbReference>
<dbReference type="HOGENOM" id="CLU_044934_0_0_1"/>
<dbReference type="VEuPathDB" id="FungiDB:PYU1_G001062"/>
<evidence type="ECO:0000256" key="4">
    <source>
        <dbReference type="SAM" id="MobiDB-lite"/>
    </source>
</evidence>
<keyword evidence="3" id="KW-0175">Coiled coil</keyword>
<reference evidence="6" key="2">
    <citation type="submission" date="2010-04" db="EMBL/GenBank/DDBJ databases">
        <authorList>
            <person name="Buell R."/>
            <person name="Hamilton J."/>
            <person name="Hostetler J."/>
        </authorList>
    </citation>
    <scope>NUCLEOTIDE SEQUENCE [LARGE SCALE GENOMIC DNA]</scope>
    <source>
        <strain evidence="6">DAOM:BR144</strain>
    </source>
</reference>
<dbReference type="SUPFAM" id="SSF48452">
    <property type="entry name" value="TPR-like"/>
    <property type="match status" value="1"/>
</dbReference>
<feature type="region of interest" description="Disordered" evidence="4">
    <location>
        <begin position="244"/>
        <end position="263"/>
    </location>
</feature>
<dbReference type="SMART" id="SM00028">
    <property type="entry name" value="TPR"/>
    <property type="match status" value="3"/>
</dbReference>
<dbReference type="EnsemblProtists" id="PYU1_T001062">
    <property type="protein sequence ID" value="PYU1_T001062"/>
    <property type="gene ID" value="PYU1_G001062"/>
</dbReference>
<dbReference type="InterPro" id="IPR019734">
    <property type="entry name" value="TPR_rpt"/>
</dbReference>
<dbReference type="InterPro" id="IPR011990">
    <property type="entry name" value="TPR-like_helical_dom_sf"/>
</dbReference>
<protein>
    <submittedName>
        <fullName evidence="5">Uncharacterized protein</fullName>
    </submittedName>
</protein>
<dbReference type="Gene3D" id="1.25.40.10">
    <property type="entry name" value="Tetratricopeptide repeat domain"/>
    <property type="match status" value="1"/>
</dbReference>
<evidence type="ECO:0000313" key="5">
    <source>
        <dbReference type="EnsemblProtists" id="PYU1_T001062"/>
    </source>
</evidence>
<keyword evidence="2" id="KW-0802">TPR repeat</keyword>
<evidence type="ECO:0000256" key="3">
    <source>
        <dbReference type="SAM" id="Coils"/>
    </source>
</evidence>
<dbReference type="OMA" id="QFDSWPQ"/>
<name>K3W7X1_GLOUD</name>
<keyword evidence="1" id="KW-0677">Repeat</keyword>
<dbReference type="InParanoid" id="K3W7X1"/>
<dbReference type="PANTHER" id="PTHR11242:SF17">
    <property type="match status" value="1"/>
</dbReference>
<dbReference type="EMBL" id="GL376620">
    <property type="status" value="NOT_ANNOTATED_CDS"/>
    <property type="molecule type" value="Genomic_DNA"/>
</dbReference>
<accession>K3W7X1</accession>
<keyword evidence="6" id="KW-1185">Reference proteome</keyword>